<sequence length="437" mass="49065">MSRHYMGPFAAARRVCEWVVWQLSAAVMWLLCRRRRASGDNADLETGRGRVSPPLPLSVVHPSSQTETLTPGPMSPGPESANSWFGPALVRVAAAVERPTATVPTIAAASTSSPLIITAPEPAQFPRTHRRPEEPAPFPMFSPPADPPEVARPPPTELARASAPVVSLPDNTPEVARPPPTQPTRVSTPPKPTSVLPVLDQLVRWNEEYRKDFKVAKTQIQPCIARQPNRKCHQERLEDINVLVETARVCEDILAKRNLLEALDAQEKVWEEMLRLDWARDTRNPEKSREMTNDRKAMAGEMKPVVEAYLLEGKKPNGKGRATVEGEEDKMEEMYMKFESMVMSERLEEAMKDAFFPELDAAEDSNIHDKKAPMDKAAENLKSDEDVMRSIQNDEDMMRSIQNDEDMMRSIQNDEDMMRSIQNDDECLPVVANPPTT</sequence>
<evidence type="ECO:0000256" key="1">
    <source>
        <dbReference type="SAM" id="MobiDB-lite"/>
    </source>
</evidence>
<dbReference type="Proteomes" id="UP000800041">
    <property type="component" value="Unassembled WGS sequence"/>
</dbReference>
<evidence type="ECO:0000313" key="2">
    <source>
        <dbReference type="EMBL" id="KAF1987795.1"/>
    </source>
</evidence>
<proteinExistence type="predicted"/>
<name>A0A6G1H3R5_9PEZI</name>
<evidence type="ECO:0000313" key="3">
    <source>
        <dbReference type="Proteomes" id="UP000800041"/>
    </source>
</evidence>
<gene>
    <name evidence="2" type="ORF">K402DRAFT_392595</name>
</gene>
<reference evidence="2" key="1">
    <citation type="journal article" date="2020" name="Stud. Mycol.">
        <title>101 Dothideomycetes genomes: a test case for predicting lifestyles and emergence of pathogens.</title>
        <authorList>
            <person name="Haridas S."/>
            <person name="Albert R."/>
            <person name="Binder M."/>
            <person name="Bloem J."/>
            <person name="Labutti K."/>
            <person name="Salamov A."/>
            <person name="Andreopoulos B."/>
            <person name="Baker S."/>
            <person name="Barry K."/>
            <person name="Bills G."/>
            <person name="Bluhm B."/>
            <person name="Cannon C."/>
            <person name="Castanera R."/>
            <person name="Culley D."/>
            <person name="Daum C."/>
            <person name="Ezra D."/>
            <person name="Gonzalez J."/>
            <person name="Henrissat B."/>
            <person name="Kuo A."/>
            <person name="Liang C."/>
            <person name="Lipzen A."/>
            <person name="Lutzoni F."/>
            <person name="Magnuson J."/>
            <person name="Mondo S."/>
            <person name="Nolan M."/>
            <person name="Ohm R."/>
            <person name="Pangilinan J."/>
            <person name="Park H.-J."/>
            <person name="Ramirez L."/>
            <person name="Alfaro M."/>
            <person name="Sun H."/>
            <person name="Tritt A."/>
            <person name="Yoshinaga Y."/>
            <person name="Zwiers L.-H."/>
            <person name="Turgeon B."/>
            <person name="Goodwin S."/>
            <person name="Spatafora J."/>
            <person name="Crous P."/>
            <person name="Grigoriev I."/>
        </authorList>
    </citation>
    <scope>NUCLEOTIDE SEQUENCE</scope>
    <source>
        <strain evidence="2">CBS 113979</strain>
    </source>
</reference>
<dbReference type="EMBL" id="ML977151">
    <property type="protein sequence ID" value="KAF1987795.1"/>
    <property type="molecule type" value="Genomic_DNA"/>
</dbReference>
<feature type="compositionally biased region" description="Pro residues" evidence="1">
    <location>
        <begin position="135"/>
        <end position="156"/>
    </location>
</feature>
<dbReference type="AlphaFoldDB" id="A0A6G1H3R5"/>
<organism evidence="2 3">
    <name type="scientific">Aulographum hederae CBS 113979</name>
    <dbReference type="NCBI Taxonomy" id="1176131"/>
    <lineage>
        <taxon>Eukaryota</taxon>
        <taxon>Fungi</taxon>
        <taxon>Dikarya</taxon>
        <taxon>Ascomycota</taxon>
        <taxon>Pezizomycotina</taxon>
        <taxon>Dothideomycetes</taxon>
        <taxon>Pleosporomycetidae</taxon>
        <taxon>Aulographales</taxon>
        <taxon>Aulographaceae</taxon>
    </lineage>
</organism>
<accession>A0A6G1H3R5</accession>
<protein>
    <submittedName>
        <fullName evidence="2">Uncharacterized protein</fullName>
    </submittedName>
</protein>
<feature type="region of interest" description="Disordered" evidence="1">
    <location>
        <begin position="124"/>
        <end position="193"/>
    </location>
</feature>
<keyword evidence="3" id="KW-1185">Reference proteome</keyword>
<feature type="region of interest" description="Disordered" evidence="1">
    <location>
        <begin position="39"/>
        <end position="79"/>
    </location>
</feature>